<proteinExistence type="predicted"/>
<keyword evidence="1" id="KW-0472">Membrane</keyword>
<keyword evidence="1" id="KW-0812">Transmembrane</keyword>
<name>A0AAD9JA19_RIDPI</name>
<protein>
    <submittedName>
        <fullName evidence="2">Uncharacterized protein</fullName>
    </submittedName>
</protein>
<evidence type="ECO:0000313" key="2">
    <source>
        <dbReference type="EMBL" id="KAK2149266.1"/>
    </source>
</evidence>
<gene>
    <name evidence="2" type="ORF">NP493_3027g00001</name>
</gene>
<keyword evidence="3" id="KW-1185">Reference proteome</keyword>
<evidence type="ECO:0000313" key="3">
    <source>
        <dbReference type="Proteomes" id="UP001209878"/>
    </source>
</evidence>
<reference evidence="2" key="1">
    <citation type="journal article" date="2023" name="Mol. Biol. Evol.">
        <title>Third-Generation Sequencing Reveals the Adaptive Role of the Epigenome in Three Deep-Sea Polychaetes.</title>
        <authorList>
            <person name="Perez M."/>
            <person name="Aroh O."/>
            <person name="Sun Y."/>
            <person name="Lan Y."/>
            <person name="Juniper S.K."/>
            <person name="Young C.R."/>
            <person name="Angers B."/>
            <person name="Qian P.Y."/>
        </authorList>
    </citation>
    <scope>NUCLEOTIDE SEQUENCE</scope>
    <source>
        <strain evidence="2">R07B-5</strain>
    </source>
</reference>
<dbReference type="Proteomes" id="UP001209878">
    <property type="component" value="Unassembled WGS sequence"/>
</dbReference>
<comment type="caution">
    <text evidence="2">The sequence shown here is derived from an EMBL/GenBank/DDBJ whole genome shotgun (WGS) entry which is preliminary data.</text>
</comment>
<keyword evidence="1" id="KW-1133">Transmembrane helix</keyword>
<accession>A0AAD9JA19</accession>
<dbReference type="EMBL" id="JAODUO010003008">
    <property type="protein sequence ID" value="KAK2149266.1"/>
    <property type="molecule type" value="Genomic_DNA"/>
</dbReference>
<feature type="transmembrane region" description="Helical" evidence="1">
    <location>
        <begin position="20"/>
        <end position="38"/>
    </location>
</feature>
<evidence type="ECO:0000256" key="1">
    <source>
        <dbReference type="SAM" id="Phobius"/>
    </source>
</evidence>
<sequence>MYWTCGQCCVFCMWVLGSNIVIGLYALDMWSVLFVMYVSDMFKCSDFNEHTGHVVSVVCSVYGWWDLI</sequence>
<organism evidence="2 3">
    <name type="scientific">Ridgeia piscesae</name>
    <name type="common">Tubeworm</name>
    <dbReference type="NCBI Taxonomy" id="27915"/>
    <lineage>
        <taxon>Eukaryota</taxon>
        <taxon>Metazoa</taxon>
        <taxon>Spiralia</taxon>
        <taxon>Lophotrochozoa</taxon>
        <taxon>Annelida</taxon>
        <taxon>Polychaeta</taxon>
        <taxon>Sedentaria</taxon>
        <taxon>Canalipalpata</taxon>
        <taxon>Sabellida</taxon>
        <taxon>Siboglinidae</taxon>
        <taxon>Ridgeia</taxon>
    </lineage>
</organism>
<dbReference type="AlphaFoldDB" id="A0AAD9JA19"/>